<organism evidence="3">
    <name type="scientific">Gaeumannomyces tritici (strain R3-111a-1)</name>
    <name type="common">Wheat and barley take-all root rot fungus</name>
    <name type="synonym">Gaeumannomyces graminis var. tritici</name>
    <dbReference type="NCBI Taxonomy" id="644352"/>
    <lineage>
        <taxon>Eukaryota</taxon>
        <taxon>Fungi</taxon>
        <taxon>Dikarya</taxon>
        <taxon>Ascomycota</taxon>
        <taxon>Pezizomycotina</taxon>
        <taxon>Sordariomycetes</taxon>
        <taxon>Sordariomycetidae</taxon>
        <taxon>Magnaporthales</taxon>
        <taxon>Magnaporthaceae</taxon>
        <taxon>Gaeumannomyces</taxon>
    </lineage>
</organism>
<feature type="domain" description="FAM50A/XAP5 C-terminal" evidence="2">
    <location>
        <begin position="220"/>
        <end position="399"/>
    </location>
</feature>
<evidence type="ECO:0000259" key="2">
    <source>
        <dbReference type="Pfam" id="PF04921"/>
    </source>
</evidence>
<protein>
    <submittedName>
        <fullName evidence="3">XAP5 domain-containing protein</fullName>
    </submittedName>
</protein>
<feature type="compositionally biased region" description="Basic and acidic residues" evidence="1">
    <location>
        <begin position="160"/>
        <end position="172"/>
    </location>
</feature>
<reference evidence="5" key="1">
    <citation type="submission" date="2010-07" db="EMBL/GenBank/DDBJ databases">
        <title>The genome sequence of Gaeumannomyces graminis var. tritici strain R3-111a-1.</title>
        <authorList>
            <consortium name="The Broad Institute Genome Sequencing Platform"/>
            <person name="Ma L.-J."/>
            <person name="Dead R."/>
            <person name="Young S."/>
            <person name="Zeng Q."/>
            <person name="Koehrsen M."/>
            <person name="Alvarado L."/>
            <person name="Berlin A."/>
            <person name="Chapman S.B."/>
            <person name="Chen Z."/>
            <person name="Freedman E."/>
            <person name="Gellesch M."/>
            <person name="Goldberg J."/>
            <person name="Griggs A."/>
            <person name="Gujja S."/>
            <person name="Heilman E.R."/>
            <person name="Heiman D."/>
            <person name="Hepburn T."/>
            <person name="Howarth C."/>
            <person name="Jen D."/>
            <person name="Larson L."/>
            <person name="Mehta T."/>
            <person name="Neiman D."/>
            <person name="Pearson M."/>
            <person name="Roberts A."/>
            <person name="Saif S."/>
            <person name="Shea T."/>
            <person name="Shenoy N."/>
            <person name="Sisk P."/>
            <person name="Stolte C."/>
            <person name="Sykes S."/>
            <person name="Walk T."/>
            <person name="White J."/>
            <person name="Yandava C."/>
            <person name="Haas B."/>
            <person name="Nusbaum C."/>
            <person name="Birren B."/>
        </authorList>
    </citation>
    <scope>NUCLEOTIDE SEQUENCE [LARGE SCALE GENOMIC DNA]</scope>
    <source>
        <strain evidence="5">R3-111a-1</strain>
    </source>
</reference>
<evidence type="ECO:0000313" key="3">
    <source>
        <dbReference type="EMBL" id="EJT68549.1"/>
    </source>
</evidence>
<name>J3PK33_GAET3</name>
<feature type="region of interest" description="Disordered" evidence="1">
    <location>
        <begin position="41"/>
        <end position="184"/>
    </location>
</feature>
<dbReference type="PANTHER" id="PTHR12722:SF0">
    <property type="entry name" value="PROTEIN FAM50A"/>
    <property type="match status" value="1"/>
</dbReference>
<feature type="compositionally biased region" description="Acidic residues" evidence="1">
    <location>
        <begin position="111"/>
        <end position="120"/>
    </location>
</feature>
<evidence type="ECO:0000256" key="1">
    <source>
        <dbReference type="SAM" id="MobiDB-lite"/>
    </source>
</evidence>
<feature type="compositionally biased region" description="Basic residues" evidence="1">
    <location>
        <begin position="91"/>
        <end position="102"/>
    </location>
</feature>
<reference evidence="3" key="2">
    <citation type="submission" date="2010-07" db="EMBL/GenBank/DDBJ databases">
        <authorList>
            <consortium name="The Broad Institute Genome Sequencing Platform"/>
            <consortium name="Broad Institute Genome Sequencing Center for Infectious Disease"/>
            <person name="Ma L.-J."/>
            <person name="Dead R."/>
            <person name="Young S."/>
            <person name="Zeng Q."/>
            <person name="Koehrsen M."/>
            <person name="Alvarado L."/>
            <person name="Berlin A."/>
            <person name="Chapman S.B."/>
            <person name="Chen Z."/>
            <person name="Freedman E."/>
            <person name="Gellesch M."/>
            <person name="Goldberg J."/>
            <person name="Griggs A."/>
            <person name="Gujja S."/>
            <person name="Heilman E.R."/>
            <person name="Heiman D."/>
            <person name="Hepburn T."/>
            <person name="Howarth C."/>
            <person name="Jen D."/>
            <person name="Larson L."/>
            <person name="Mehta T."/>
            <person name="Neiman D."/>
            <person name="Pearson M."/>
            <person name="Roberts A."/>
            <person name="Saif S."/>
            <person name="Shea T."/>
            <person name="Shenoy N."/>
            <person name="Sisk P."/>
            <person name="Stolte C."/>
            <person name="Sykes S."/>
            <person name="Walk T."/>
            <person name="White J."/>
            <person name="Yandava C."/>
            <person name="Haas B."/>
            <person name="Nusbaum C."/>
            <person name="Birren B."/>
        </authorList>
    </citation>
    <scope>NUCLEOTIDE SEQUENCE</scope>
    <source>
        <strain evidence="3">R3-111a-1</strain>
    </source>
</reference>
<dbReference type="InterPro" id="IPR007005">
    <property type="entry name" value="XAP5"/>
</dbReference>
<feature type="compositionally biased region" description="Polar residues" evidence="1">
    <location>
        <begin position="8"/>
        <end position="23"/>
    </location>
</feature>
<feature type="region of interest" description="Disordered" evidence="1">
    <location>
        <begin position="1"/>
        <end position="23"/>
    </location>
</feature>
<gene>
    <name evidence="4" type="primary">20354338</name>
    <name evidence="3" type="ORF">GGTG_13880</name>
</gene>
<reference evidence="3" key="3">
    <citation type="submission" date="2010-09" db="EMBL/GenBank/DDBJ databases">
        <title>Annotation of Gaeumannomyces graminis var. tritici R3-111a-1.</title>
        <authorList>
            <consortium name="The Broad Institute Genome Sequencing Platform"/>
            <person name="Ma L.-J."/>
            <person name="Dead R."/>
            <person name="Young S.K."/>
            <person name="Zeng Q."/>
            <person name="Gargeya S."/>
            <person name="Fitzgerald M."/>
            <person name="Haas B."/>
            <person name="Abouelleil A."/>
            <person name="Alvarado L."/>
            <person name="Arachchi H.M."/>
            <person name="Berlin A."/>
            <person name="Brown A."/>
            <person name="Chapman S.B."/>
            <person name="Chen Z."/>
            <person name="Dunbar C."/>
            <person name="Freedman E."/>
            <person name="Gearin G."/>
            <person name="Gellesch M."/>
            <person name="Goldberg J."/>
            <person name="Griggs A."/>
            <person name="Gujja S."/>
            <person name="Heiman D."/>
            <person name="Howarth C."/>
            <person name="Larson L."/>
            <person name="Lui A."/>
            <person name="MacDonald P.J.P."/>
            <person name="Mehta T."/>
            <person name="Montmayeur A."/>
            <person name="Murphy C."/>
            <person name="Neiman D."/>
            <person name="Pearson M."/>
            <person name="Priest M."/>
            <person name="Roberts A."/>
            <person name="Saif S."/>
            <person name="Shea T."/>
            <person name="Shenoy N."/>
            <person name="Sisk P."/>
            <person name="Stolte C."/>
            <person name="Sykes S."/>
            <person name="Yandava C."/>
            <person name="Wortman J."/>
            <person name="Nusbaum C."/>
            <person name="Birren B."/>
        </authorList>
    </citation>
    <scope>NUCLEOTIDE SEQUENCE</scope>
    <source>
        <strain evidence="3">R3-111a-1</strain>
    </source>
</reference>
<evidence type="ECO:0000313" key="5">
    <source>
        <dbReference type="Proteomes" id="UP000006039"/>
    </source>
</evidence>
<reference evidence="4" key="5">
    <citation type="submission" date="2018-04" db="UniProtKB">
        <authorList>
            <consortium name="EnsemblFungi"/>
        </authorList>
    </citation>
    <scope>IDENTIFICATION</scope>
    <source>
        <strain evidence="4">R3-111a-1</strain>
    </source>
</reference>
<dbReference type="InterPro" id="IPR048337">
    <property type="entry name" value="FAM50A/XAP5_C"/>
</dbReference>
<dbReference type="EMBL" id="GL385465">
    <property type="protein sequence ID" value="EJT68549.1"/>
    <property type="molecule type" value="Genomic_DNA"/>
</dbReference>
<dbReference type="GO" id="GO:0006325">
    <property type="term" value="P:chromatin organization"/>
    <property type="evidence" value="ECO:0007669"/>
    <property type="project" value="TreeGrafter"/>
</dbReference>
<sequence length="412" mass="45069">MSNPPPSRFTTGNQTTHERLTTTTVGLVALSDFRKRRAEVLEQQEREAREKNKQAAAAAAAATATATQTPDRSRTGTPANGSEGSDAERQLKKKKTAKRAKVSNKLSFAADGDEDDDDDAAPPRILKKAPAKPQPKGEASPEDGNEAAGSEDASGAAESSGRDEASASESKRPSKPKITPNASVGVIPRALTKAALRREAAEREALRKEFLALQAAIKATEIAIPFVFYDGTNLPGGTVTVKKGDFTWVFLDKSRKVGAKLGVGGERIINARRDWARVGVDDLMLVRGTIIIPHHYEFYFFIMNKTLGPGNRPLFNYSVEAPPKKDESEASSEAGPPAGLLRRTGDQERAAQIQALEGAQDDPNMTKVVDRRWYERNKHIYPASVWQEFEPDKDYSKEVRRDLGGNTFFYSR</sequence>
<feature type="region of interest" description="Disordered" evidence="1">
    <location>
        <begin position="320"/>
        <end position="347"/>
    </location>
</feature>
<dbReference type="GO" id="GO:0005634">
    <property type="term" value="C:nucleus"/>
    <property type="evidence" value="ECO:0007669"/>
    <property type="project" value="InterPro"/>
</dbReference>
<dbReference type="PANTHER" id="PTHR12722">
    <property type="entry name" value="XAP-5 PROTEIN-RELATED"/>
    <property type="match status" value="1"/>
</dbReference>
<feature type="compositionally biased region" description="Basic and acidic residues" evidence="1">
    <location>
        <begin position="41"/>
        <end position="53"/>
    </location>
</feature>
<dbReference type="VEuPathDB" id="FungiDB:GGTG_13880"/>
<dbReference type="Proteomes" id="UP000006039">
    <property type="component" value="Unassembled WGS sequence"/>
</dbReference>
<dbReference type="eggNOG" id="KOG2894">
    <property type="taxonomic scope" value="Eukaryota"/>
</dbReference>
<feature type="compositionally biased region" description="Low complexity" evidence="1">
    <location>
        <begin position="146"/>
        <end position="159"/>
    </location>
</feature>
<dbReference type="RefSeq" id="XP_009230066.1">
    <property type="nucleotide sequence ID" value="XM_009231802.1"/>
</dbReference>
<accession>J3PK33</accession>
<dbReference type="OrthoDB" id="1562195at2759"/>
<reference evidence="4" key="4">
    <citation type="journal article" date="2015" name="G3 (Bethesda)">
        <title>Genome sequences of three phytopathogenic species of the Magnaporthaceae family of fungi.</title>
        <authorList>
            <person name="Okagaki L.H."/>
            <person name="Nunes C.C."/>
            <person name="Sailsbery J."/>
            <person name="Clay B."/>
            <person name="Brown D."/>
            <person name="John T."/>
            <person name="Oh Y."/>
            <person name="Young N."/>
            <person name="Fitzgerald M."/>
            <person name="Haas B.J."/>
            <person name="Zeng Q."/>
            <person name="Young S."/>
            <person name="Adiconis X."/>
            <person name="Fan L."/>
            <person name="Levin J.Z."/>
            <person name="Mitchell T.K."/>
            <person name="Okubara P.A."/>
            <person name="Farman M.L."/>
            <person name="Kohn L.M."/>
            <person name="Birren B."/>
            <person name="Ma L.-J."/>
            <person name="Dean R.A."/>
        </authorList>
    </citation>
    <scope>NUCLEOTIDE SEQUENCE</scope>
    <source>
        <strain evidence="4">R3-111a-1</strain>
    </source>
</reference>
<keyword evidence="5" id="KW-1185">Reference proteome</keyword>
<dbReference type="AlphaFoldDB" id="J3PK33"/>
<evidence type="ECO:0000313" key="4">
    <source>
        <dbReference type="EnsemblFungi" id="EJT68549"/>
    </source>
</evidence>
<dbReference type="HOGENOM" id="CLU_037985_0_0_1"/>
<dbReference type="STRING" id="644352.J3PK33"/>
<proteinExistence type="predicted"/>
<feature type="compositionally biased region" description="Low complexity" evidence="1">
    <location>
        <begin position="54"/>
        <end position="69"/>
    </location>
</feature>
<dbReference type="EnsemblFungi" id="EJT68549">
    <property type="protein sequence ID" value="EJT68549"/>
    <property type="gene ID" value="GGTG_13880"/>
</dbReference>
<dbReference type="Pfam" id="PF04921">
    <property type="entry name" value="XAP5"/>
    <property type="match status" value="1"/>
</dbReference>
<dbReference type="GeneID" id="20354338"/>